<protein>
    <submittedName>
        <fullName evidence="3">Zn-ribbon domain-containing OB-fold protein</fullName>
    </submittedName>
</protein>
<evidence type="ECO:0000313" key="3">
    <source>
        <dbReference type="EMBL" id="MFC5728925.1"/>
    </source>
</evidence>
<comment type="caution">
    <text evidence="3">The sequence shown here is derived from an EMBL/GenBank/DDBJ whole genome shotgun (WGS) entry which is preliminary data.</text>
</comment>
<reference evidence="4" key="1">
    <citation type="journal article" date="2019" name="Int. J. Syst. Evol. Microbiol.">
        <title>The Global Catalogue of Microorganisms (GCM) 10K type strain sequencing project: providing services to taxonomists for standard genome sequencing and annotation.</title>
        <authorList>
            <consortium name="The Broad Institute Genomics Platform"/>
            <consortium name="The Broad Institute Genome Sequencing Center for Infectious Disease"/>
            <person name="Wu L."/>
            <person name="Ma J."/>
        </authorList>
    </citation>
    <scope>NUCLEOTIDE SEQUENCE [LARGE SCALE GENOMIC DNA]</scope>
    <source>
        <strain evidence="4">YIM 94188</strain>
    </source>
</reference>
<dbReference type="Pfam" id="PF12172">
    <property type="entry name" value="zf-ChsH2"/>
    <property type="match status" value="1"/>
</dbReference>
<dbReference type="InterPro" id="IPR022002">
    <property type="entry name" value="ChsH2_Znr"/>
</dbReference>
<feature type="domain" description="ChsH2 rubredoxin-like zinc ribbon" evidence="2">
    <location>
        <begin position="28"/>
        <end position="53"/>
    </location>
</feature>
<proteinExistence type="predicted"/>
<dbReference type="EMBL" id="JBHSNS010000002">
    <property type="protein sequence ID" value="MFC5728925.1"/>
    <property type="molecule type" value="Genomic_DNA"/>
</dbReference>
<accession>A0ABW0ZKD6</accession>
<evidence type="ECO:0000259" key="2">
    <source>
        <dbReference type="Pfam" id="PF12172"/>
    </source>
</evidence>
<organism evidence="3 4">
    <name type="scientific">Nocardioides vastitatis</name>
    <dbReference type="NCBI Taxonomy" id="2568655"/>
    <lineage>
        <taxon>Bacteria</taxon>
        <taxon>Bacillati</taxon>
        <taxon>Actinomycetota</taxon>
        <taxon>Actinomycetes</taxon>
        <taxon>Propionibacteriales</taxon>
        <taxon>Nocardioidaceae</taxon>
        <taxon>Nocardioides</taxon>
    </lineage>
</organism>
<dbReference type="InterPro" id="IPR002878">
    <property type="entry name" value="ChsH2_C"/>
</dbReference>
<dbReference type="PANTHER" id="PTHR34075">
    <property type="entry name" value="BLR3430 PROTEIN"/>
    <property type="match status" value="1"/>
</dbReference>
<dbReference type="PANTHER" id="PTHR34075:SF5">
    <property type="entry name" value="BLR3430 PROTEIN"/>
    <property type="match status" value="1"/>
</dbReference>
<sequence>MSIAELDAYSTGTVVTEGNFVTDGPEVRLRVTRCLDCGESWFPALEQCAACGSLRTSSEVTGTTGTVYASTVVRIGLRQFEAPYVLAYLDVDGVRVLAQAVAAEALVAGTEVGLRLGRIGSTTEGALCSYVCIPVERSEQS</sequence>
<evidence type="ECO:0000313" key="4">
    <source>
        <dbReference type="Proteomes" id="UP001596072"/>
    </source>
</evidence>
<evidence type="ECO:0000259" key="1">
    <source>
        <dbReference type="Pfam" id="PF01796"/>
    </source>
</evidence>
<keyword evidence="4" id="KW-1185">Reference proteome</keyword>
<dbReference type="Pfam" id="PF01796">
    <property type="entry name" value="OB_ChsH2_C"/>
    <property type="match status" value="1"/>
</dbReference>
<dbReference type="InterPro" id="IPR052513">
    <property type="entry name" value="Thioester_dehydratase-like"/>
</dbReference>
<dbReference type="InterPro" id="IPR012340">
    <property type="entry name" value="NA-bd_OB-fold"/>
</dbReference>
<feature type="domain" description="ChsH2 C-terminal OB-fold" evidence="1">
    <location>
        <begin position="61"/>
        <end position="112"/>
    </location>
</feature>
<gene>
    <name evidence="3" type="ORF">ACFPQB_08340</name>
</gene>
<dbReference type="RefSeq" id="WP_136435065.1">
    <property type="nucleotide sequence ID" value="NZ_JBHSNS010000002.1"/>
</dbReference>
<name>A0ABW0ZKD6_9ACTN</name>
<dbReference type="SUPFAM" id="SSF50249">
    <property type="entry name" value="Nucleic acid-binding proteins"/>
    <property type="match status" value="1"/>
</dbReference>
<dbReference type="Proteomes" id="UP001596072">
    <property type="component" value="Unassembled WGS sequence"/>
</dbReference>